<dbReference type="Gene3D" id="3.40.710.10">
    <property type="entry name" value="DD-peptidase/beta-lactamase superfamily"/>
    <property type="match status" value="1"/>
</dbReference>
<comment type="similarity">
    <text evidence="1">Belongs to the beta-lactamase family.</text>
</comment>
<feature type="domain" description="Beta-lactamase-related" evidence="3">
    <location>
        <begin position="63"/>
        <end position="398"/>
    </location>
</feature>
<evidence type="ECO:0000313" key="5">
    <source>
        <dbReference type="EMBL" id="RDW83475.1"/>
    </source>
</evidence>
<dbReference type="Proteomes" id="UP000256328">
    <property type="component" value="Unassembled WGS sequence"/>
</dbReference>
<evidence type="ECO:0000256" key="1">
    <source>
        <dbReference type="ARBA" id="ARBA00038473"/>
    </source>
</evidence>
<proteinExistence type="inferred from homology"/>
<comment type="caution">
    <text evidence="5">The sequence shown here is derived from an EMBL/GenBank/DDBJ whole genome shotgun (WGS) entry which is preliminary data.</text>
</comment>
<accession>A0A3D8SAW2</accession>
<dbReference type="Pfam" id="PF26335">
    <property type="entry name" value="ARB_00930_C"/>
    <property type="match status" value="1"/>
</dbReference>
<dbReference type="EMBL" id="PDLN01000006">
    <property type="protein sequence ID" value="RDW83475.1"/>
    <property type="molecule type" value="Genomic_DNA"/>
</dbReference>
<protein>
    <submittedName>
        <fullName evidence="5">Putative FLP</fullName>
    </submittedName>
</protein>
<keyword evidence="2" id="KW-0732">Signal</keyword>
<name>A0A3D8SAW2_9HELO</name>
<dbReference type="InterPro" id="IPR001466">
    <property type="entry name" value="Beta-lactam-related"/>
</dbReference>
<dbReference type="PANTHER" id="PTHR22935:SF95">
    <property type="entry name" value="BETA-LACTAMASE-LIKE 1-RELATED"/>
    <property type="match status" value="1"/>
</dbReference>
<dbReference type="InterPro" id="IPR012338">
    <property type="entry name" value="Beta-lactam/transpept-like"/>
</dbReference>
<gene>
    <name evidence="5" type="ORF">BP5796_04966</name>
</gene>
<dbReference type="Pfam" id="PF00144">
    <property type="entry name" value="Beta-lactamase"/>
    <property type="match status" value="1"/>
</dbReference>
<feature type="domain" description="Beta-lactamase-like ARB-00930-like C-terminal" evidence="4">
    <location>
        <begin position="415"/>
        <end position="558"/>
    </location>
</feature>
<dbReference type="AlphaFoldDB" id="A0A3D8SAW2"/>
<feature type="signal peptide" evidence="2">
    <location>
        <begin position="1"/>
        <end position="19"/>
    </location>
</feature>
<organism evidence="5 6">
    <name type="scientific">Coleophoma crateriformis</name>
    <dbReference type="NCBI Taxonomy" id="565419"/>
    <lineage>
        <taxon>Eukaryota</taxon>
        <taxon>Fungi</taxon>
        <taxon>Dikarya</taxon>
        <taxon>Ascomycota</taxon>
        <taxon>Pezizomycotina</taxon>
        <taxon>Leotiomycetes</taxon>
        <taxon>Helotiales</taxon>
        <taxon>Dermateaceae</taxon>
        <taxon>Coleophoma</taxon>
    </lineage>
</organism>
<evidence type="ECO:0000259" key="3">
    <source>
        <dbReference type="Pfam" id="PF00144"/>
    </source>
</evidence>
<feature type="chain" id="PRO_5017547756" evidence="2">
    <location>
        <begin position="20"/>
        <end position="592"/>
    </location>
</feature>
<reference evidence="5 6" key="1">
    <citation type="journal article" date="2018" name="IMA Fungus">
        <title>IMA Genome-F 9: Draft genome sequence of Annulohypoxylon stygium, Aspergillus mulundensis, Berkeleyomyces basicola (syn. Thielaviopsis basicola), Ceratocystis smalleyi, two Cercospora beticola strains, Coleophoma cylindrospora, Fusarium fracticaudum, Phialophora cf. hyalina, and Morchella septimelata.</title>
        <authorList>
            <person name="Wingfield B.D."/>
            <person name="Bills G.F."/>
            <person name="Dong Y."/>
            <person name="Huang W."/>
            <person name="Nel W.J."/>
            <person name="Swalarsk-Parry B.S."/>
            <person name="Vaghefi N."/>
            <person name="Wilken P.M."/>
            <person name="An Z."/>
            <person name="de Beer Z.W."/>
            <person name="De Vos L."/>
            <person name="Chen L."/>
            <person name="Duong T.A."/>
            <person name="Gao Y."/>
            <person name="Hammerbacher A."/>
            <person name="Kikkert J.R."/>
            <person name="Li Y."/>
            <person name="Li H."/>
            <person name="Li K."/>
            <person name="Li Q."/>
            <person name="Liu X."/>
            <person name="Ma X."/>
            <person name="Naidoo K."/>
            <person name="Pethybridge S.J."/>
            <person name="Sun J."/>
            <person name="Steenkamp E.T."/>
            <person name="van der Nest M.A."/>
            <person name="van Wyk S."/>
            <person name="Wingfield M.J."/>
            <person name="Xiong C."/>
            <person name="Yue Q."/>
            <person name="Zhang X."/>
        </authorList>
    </citation>
    <scope>NUCLEOTIDE SEQUENCE [LARGE SCALE GENOMIC DNA]</scope>
    <source>
        <strain evidence="5 6">BP5796</strain>
    </source>
</reference>
<keyword evidence="6" id="KW-1185">Reference proteome</keyword>
<evidence type="ECO:0000256" key="2">
    <source>
        <dbReference type="SAM" id="SignalP"/>
    </source>
</evidence>
<evidence type="ECO:0000259" key="4">
    <source>
        <dbReference type="Pfam" id="PF26335"/>
    </source>
</evidence>
<dbReference type="OrthoDB" id="10250282at2759"/>
<dbReference type="InterPro" id="IPR051478">
    <property type="entry name" value="Beta-lactamase-like_AB/R"/>
</dbReference>
<dbReference type="PANTHER" id="PTHR22935">
    <property type="entry name" value="PENICILLIN-BINDING PROTEIN"/>
    <property type="match status" value="1"/>
</dbReference>
<evidence type="ECO:0000313" key="6">
    <source>
        <dbReference type="Proteomes" id="UP000256328"/>
    </source>
</evidence>
<dbReference type="SUPFAM" id="SSF56601">
    <property type="entry name" value="beta-lactamase/transpeptidase-like"/>
    <property type="match status" value="1"/>
</dbReference>
<sequence length="592" mass="66112">MGTTARNVILLLLVGRISARCYDPSPAFPLPKLDSYRQASKFEDVLAGLKGSLEELTLSAEYDKSSFSVEITSSQGTLWDTHHTARDKNTSRPGAATVDGTSVYRMASVTKAFTTLAIIQQHIARNLSLDDTIDQYLPRLGGEIPWKDITLRTVASQLSGIPREFTQADVINEFSNPLDLGLPPIDEKAEGVPQCDEYYGYDRPCNEDDLFKDLATKKPIWPPKQKSTYSNYNFDLLGLVIEKVSGLSYTEYVKSRILQPLNMTLSSFVKPSDSTAVLPKGGTYWDVDKGIQRPTGGLYSCTSDMSRFLRYVLENYNGLTPQLNWFNPGSYSTTRSSFYGMPWEIFRTDRILSETSRPITFVTKGGSHPGYYSSVIMLPEYDLGITILTAGSRSLKAKIIEAVTVAVVQAAEEVAQSNLKYRYTGEYLSSSKDLNSSLVLAHSDTKSLYIESFVSNSTDVIAAWQNLTGLEENFRVQLVPTLLYRDEQNQQGEIWRGLIVPQNRNTGLVWDDFCLTDEDSDYYARKPLFEMVFWEGQPGSKTVDHVDVSAFRVRLDRKHTEDVSSDEAAHGASLQGAQIGNYGEGDQVLLNH</sequence>
<dbReference type="InterPro" id="IPR058664">
    <property type="entry name" value="ARB_00930-like_C"/>
</dbReference>